<dbReference type="AlphaFoldDB" id="A0A7T5R0E8"/>
<organism evidence="3 4">
    <name type="scientific">Micavibrio aeruginosavorus</name>
    <dbReference type="NCBI Taxonomy" id="349221"/>
    <lineage>
        <taxon>Bacteria</taxon>
        <taxon>Pseudomonadati</taxon>
        <taxon>Bdellovibrionota</taxon>
        <taxon>Bdellovibrionia</taxon>
        <taxon>Bdellovibrionales</taxon>
        <taxon>Pseudobdellovibrionaceae</taxon>
        <taxon>Micavibrio</taxon>
    </lineage>
</organism>
<name>A0A7T5R0E8_9BACT</name>
<evidence type="ECO:0000313" key="4">
    <source>
        <dbReference type="Proteomes" id="UP000595362"/>
    </source>
</evidence>
<dbReference type="Proteomes" id="UP000595362">
    <property type="component" value="Chromosome"/>
</dbReference>
<evidence type="ECO:0000256" key="2">
    <source>
        <dbReference type="ARBA" id="ARBA00023235"/>
    </source>
</evidence>
<dbReference type="PANTHER" id="PTHR48100:SF1">
    <property type="entry name" value="HISTIDINE PHOSPHATASE FAMILY PROTEIN-RELATED"/>
    <property type="match status" value="1"/>
</dbReference>
<dbReference type="InterPro" id="IPR001345">
    <property type="entry name" value="PG/BPGM_mutase_AS"/>
</dbReference>
<keyword evidence="2" id="KW-0413">Isomerase</keyword>
<dbReference type="Pfam" id="PF00300">
    <property type="entry name" value="His_Phos_1"/>
    <property type="match status" value="1"/>
</dbReference>
<sequence>MLPLKPFYLIRHGQSRANERHITAGGLFDSPLTDLGRQQAQRLSPFLKKGMLPPPSRVYHSTMIRARDTADILNQGLALEMVPDFDLREHDMGVWDGLPWAQVLPQLKAGVPPPGGETTETFAHRIRHALKKILITSDVENPPLIVAHGGLFHAIGFLYEYAMSEIQNCHLHYFEPVPDQALFPWHVWQFDVDDHQLVRTPAPFNINLALASE</sequence>
<dbReference type="CDD" id="cd07067">
    <property type="entry name" value="HP_PGM_like"/>
    <property type="match status" value="1"/>
</dbReference>
<evidence type="ECO:0000256" key="1">
    <source>
        <dbReference type="ARBA" id="ARBA00023152"/>
    </source>
</evidence>
<dbReference type="Gene3D" id="3.40.50.1240">
    <property type="entry name" value="Phosphoglycerate mutase-like"/>
    <property type="match status" value="1"/>
</dbReference>
<dbReference type="PROSITE" id="PS00175">
    <property type="entry name" value="PG_MUTASE"/>
    <property type="match status" value="1"/>
</dbReference>
<dbReference type="SMART" id="SM00855">
    <property type="entry name" value="PGAM"/>
    <property type="match status" value="1"/>
</dbReference>
<gene>
    <name evidence="3" type="ORF">HYS17_06420</name>
</gene>
<reference evidence="3 4" key="1">
    <citation type="submission" date="2020-07" db="EMBL/GenBank/DDBJ databases">
        <title>Huge and variable diversity of episymbiotic CPR bacteria and DPANN archaea in groundwater ecosystems.</title>
        <authorList>
            <person name="He C.Y."/>
            <person name="Keren R."/>
            <person name="Whittaker M."/>
            <person name="Farag I.F."/>
            <person name="Doudna J."/>
            <person name="Cate J.H.D."/>
            <person name="Banfield J.F."/>
        </authorList>
    </citation>
    <scope>NUCLEOTIDE SEQUENCE [LARGE SCALE GENOMIC DNA]</scope>
    <source>
        <strain evidence="3">NC_groundwater_70_Ag_B-0.1um_54_66</strain>
    </source>
</reference>
<accession>A0A7T5R0E8</accession>
<dbReference type="PANTHER" id="PTHR48100">
    <property type="entry name" value="BROAD-SPECIFICITY PHOSPHATASE YOR283W-RELATED"/>
    <property type="match status" value="1"/>
</dbReference>
<protein>
    <submittedName>
        <fullName evidence="3">Histidine phosphatase family protein</fullName>
    </submittedName>
</protein>
<keyword evidence="1" id="KW-0324">Glycolysis</keyword>
<dbReference type="InterPro" id="IPR029033">
    <property type="entry name" value="His_PPase_superfam"/>
</dbReference>
<proteinExistence type="predicted"/>
<dbReference type="InterPro" id="IPR013078">
    <property type="entry name" value="His_Pase_superF_clade-1"/>
</dbReference>
<dbReference type="InterPro" id="IPR050275">
    <property type="entry name" value="PGM_Phosphatase"/>
</dbReference>
<evidence type="ECO:0000313" key="3">
    <source>
        <dbReference type="EMBL" id="QQG35202.1"/>
    </source>
</evidence>
<dbReference type="GO" id="GO:0005737">
    <property type="term" value="C:cytoplasm"/>
    <property type="evidence" value="ECO:0007669"/>
    <property type="project" value="TreeGrafter"/>
</dbReference>
<dbReference type="SUPFAM" id="SSF53254">
    <property type="entry name" value="Phosphoglycerate mutase-like"/>
    <property type="match status" value="1"/>
</dbReference>
<dbReference type="GO" id="GO:0016791">
    <property type="term" value="F:phosphatase activity"/>
    <property type="evidence" value="ECO:0007669"/>
    <property type="project" value="TreeGrafter"/>
</dbReference>
<dbReference type="EMBL" id="CP066681">
    <property type="protein sequence ID" value="QQG35202.1"/>
    <property type="molecule type" value="Genomic_DNA"/>
</dbReference>